<protein>
    <recommendedName>
        <fullName evidence="3">GNAT family N-acetyltransferase</fullName>
    </recommendedName>
</protein>
<evidence type="ECO:0008006" key="3">
    <source>
        <dbReference type="Google" id="ProtNLM"/>
    </source>
</evidence>
<evidence type="ECO:0000313" key="2">
    <source>
        <dbReference type="Proteomes" id="UP000094969"/>
    </source>
</evidence>
<dbReference type="EMBL" id="CP017147">
    <property type="protein sequence ID" value="AOO81551.1"/>
    <property type="molecule type" value="Genomic_DNA"/>
</dbReference>
<sequence>MSQLEPQAFAAARPLHKGAVRPMRPADIAAVAQLFLKIFRKTDKPPDADLQDYLRTLLLASPSYTEATGTQVYEQQDGFIRSALLAVPMRFTAYGDILPGRLLGVFMTDGQKEAAGAAQLVLALRPRRTDFAFCDSASPTSCNHLLAIGGKPIPLQNLEWARSFRPVGVLAARFGERLLRGKASGGKASGSKGKILGGMVSGLSALARPLDGVLRRLLPGEAEQAGAARVVEMPIPSFLMQAPRLVAHYAVRPLWTEEELSWVVSLAAQNTRLGAFTIRSVIDRTDAIIGCFVYYAAPGRTAHVLNVLSLPGQEPTVLNAMFRHLDDTGHVEARGRAQSALMVGLSLQRWLVFRHRAFTFALTKLPEINDAVMRGDIYIGGLAGEDWSRLLSDFD</sequence>
<accession>A0A1D7U2F5</accession>
<dbReference type="RefSeq" id="WP_069690763.1">
    <property type="nucleotide sequence ID" value="NZ_CP017147.1"/>
</dbReference>
<evidence type="ECO:0000313" key="1">
    <source>
        <dbReference type="EMBL" id="AOO81551.1"/>
    </source>
</evidence>
<gene>
    <name evidence="1" type="ORF">BHK69_14775</name>
</gene>
<reference evidence="1 2" key="1">
    <citation type="journal article" date="2015" name="Antonie Van Leeuwenhoek">
        <title>Bosea vaviloviae sp. nov., a new species of slow-growing rhizobia isolated from nodules of the relict species Vavilovia formosa (Stev.) Fed.</title>
        <authorList>
            <person name="Safronova V.I."/>
            <person name="Kuznetsova I.G."/>
            <person name="Sazanova A.L."/>
            <person name="Kimeklis A.K."/>
            <person name="Belimov A.A."/>
            <person name="Andronov E.E."/>
            <person name="Pinaev A.G."/>
            <person name="Chizhevskaya E.P."/>
            <person name="Pukhaev A.R."/>
            <person name="Popov K.P."/>
            <person name="Willems A."/>
            <person name="Tikhonovich I.A."/>
        </authorList>
    </citation>
    <scope>NUCLEOTIDE SEQUENCE [LARGE SCALE GENOMIC DNA]</scope>
    <source>
        <strain evidence="1 2">Vaf18</strain>
    </source>
</reference>
<dbReference type="Proteomes" id="UP000094969">
    <property type="component" value="Chromosome"/>
</dbReference>
<dbReference type="OrthoDB" id="3658990at2"/>
<proteinExistence type="predicted"/>
<dbReference type="STRING" id="1526658.BHK69_14775"/>
<dbReference type="AlphaFoldDB" id="A0A1D7U2F5"/>
<keyword evidence="2" id="KW-1185">Reference proteome</keyword>
<organism evidence="1 2">
    <name type="scientific">Bosea vaviloviae</name>
    <dbReference type="NCBI Taxonomy" id="1526658"/>
    <lineage>
        <taxon>Bacteria</taxon>
        <taxon>Pseudomonadati</taxon>
        <taxon>Pseudomonadota</taxon>
        <taxon>Alphaproteobacteria</taxon>
        <taxon>Hyphomicrobiales</taxon>
        <taxon>Boseaceae</taxon>
        <taxon>Bosea</taxon>
    </lineage>
</organism>
<dbReference type="KEGG" id="bvv:BHK69_14775"/>
<name>A0A1D7U2F5_9HYPH</name>